<dbReference type="PROSITE" id="PS50931">
    <property type="entry name" value="HTH_LYSR"/>
    <property type="match status" value="1"/>
</dbReference>
<gene>
    <name evidence="6" type="ORF">BN1079_03353</name>
</gene>
<dbReference type="PRINTS" id="PR00039">
    <property type="entry name" value="HTHLYSR"/>
</dbReference>
<dbReference type="InterPro" id="IPR000847">
    <property type="entry name" value="LysR_HTH_N"/>
</dbReference>
<dbReference type="OrthoDB" id="5723059at2"/>
<evidence type="ECO:0000259" key="5">
    <source>
        <dbReference type="PROSITE" id="PS50931"/>
    </source>
</evidence>
<organism evidence="6 7">
    <name type="scientific">Pseudomonas saudiphocaensis</name>
    <dbReference type="NCBI Taxonomy" id="1499686"/>
    <lineage>
        <taxon>Bacteria</taxon>
        <taxon>Pseudomonadati</taxon>
        <taxon>Pseudomonadota</taxon>
        <taxon>Gammaproteobacteria</taxon>
        <taxon>Pseudomonadales</taxon>
        <taxon>Pseudomonadaceae</taxon>
        <taxon>Pseudomonas</taxon>
    </lineage>
</organism>
<evidence type="ECO:0000256" key="1">
    <source>
        <dbReference type="ARBA" id="ARBA00009437"/>
    </source>
</evidence>
<comment type="similarity">
    <text evidence="1">Belongs to the LysR transcriptional regulatory family.</text>
</comment>
<dbReference type="Gene3D" id="3.40.190.10">
    <property type="entry name" value="Periplasmic binding protein-like II"/>
    <property type="match status" value="2"/>
</dbReference>
<reference evidence="6 7" key="1">
    <citation type="submission" date="2014-07" db="EMBL/GenBank/DDBJ databases">
        <authorList>
            <person name="Urmite Genomes Urmite Genomes"/>
        </authorList>
    </citation>
    <scope>NUCLEOTIDE SEQUENCE [LARGE SCALE GENOMIC DNA]</scope>
    <source>
        <strain evidence="6 7">20_BN</strain>
    </source>
</reference>
<evidence type="ECO:0000256" key="2">
    <source>
        <dbReference type="ARBA" id="ARBA00023015"/>
    </source>
</evidence>
<dbReference type="InterPro" id="IPR050176">
    <property type="entry name" value="LTTR"/>
</dbReference>
<evidence type="ECO:0000313" key="7">
    <source>
        <dbReference type="Proteomes" id="UP000053902"/>
    </source>
</evidence>
<proteinExistence type="inferred from homology"/>
<dbReference type="Proteomes" id="UP000053902">
    <property type="component" value="Unassembled WGS sequence"/>
</dbReference>
<protein>
    <submittedName>
        <fullName evidence="6">Transcriptional regulator</fullName>
    </submittedName>
</protein>
<dbReference type="AlphaFoldDB" id="A0A078LU98"/>
<dbReference type="GO" id="GO:0003677">
    <property type="term" value="F:DNA binding"/>
    <property type="evidence" value="ECO:0007669"/>
    <property type="project" value="UniProtKB-KW"/>
</dbReference>
<evidence type="ECO:0000313" key="6">
    <source>
        <dbReference type="EMBL" id="CDZ96003.1"/>
    </source>
</evidence>
<dbReference type="HOGENOM" id="CLU_039613_1_4_6"/>
<dbReference type="PANTHER" id="PTHR30579">
    <property type="entry name" value="TRANSCRIPTIONAL REGULATOR"/>
    <property type="match status" value="1"/>
</dbReference>
<accession>A0A078LU98</accession>
<dbReference type="RefSeq" id="WP_037026266.1">
    <property type="nucleotide sequence ID" value="NZ_CCSF01000001.1"/>
</dbReference>
<dbReference type="eggNOG" id="COG0583">
    <property type="taxonomic scope" value="Bacteria"/>
</dbReference>
<dbReference type="InterPro" id="IPR005119">
    <property type="entry name" value="LysR_subst-bd"/>
</dbReference>
<dbReference type="Pfam" id="PF03466">
    <property type="entry name" value="LysR_substrate"/>
    <property type="match status" value="1"/>
</dbReference>
<dbReference type="FunFam" id="1.10.10.10:FF:000001">
    <property type="entry name" value="LysR family transcriptional regulator"/>
    <property type="match status" value="1"/>
</dbReference>
<keyword evidence="7" id="KW-1185">Reference proteome</keyword>
<dbReference type="InterPro" id="IPR036390">
    <property type="entry name" value="WH_DNA-bd_sf"/>
</dbReference>
<dbReference type="PANTHER" id="PTHR30579:SF7">
    <property type="entry name" value="HTH-TYPE TRANSCRIPTIONAL REGULATOR LRHA-RELATED"/>
    <property type="match status" value="1"/>
</dbReference>
<dbReference type="Pfam" id="PF00126">
    <property type="entry name" value="HTH_1"/>
    <property type="match status" value="1"/>
</dbReference>
<keyword evidence="4" id="KW-0804">Transcription</keyword>
<sequence>MTAIPQALPTCATPLLEIDVLRTFVCIAESGSFTRAAQQIFRTTSAVSMQIKRLEGLLGCSLFIREARHIALTDDGERLLGYARRLLKLHEEAVGAFIAPRLNGRVRFGTPADIGTHILPGLLSQFARSHPGVEVNVSVGRTIELIQRVDAGELDVALLSVGNAGQDDTRGEVVHSEPLVWAGRAGGVAVERNPLPLALATPDCAWRRLALQALDRAGRPYRIAYSSEQCAGQEAAMIADLAIAPYPLSLVKPPLKRLEEGPDLPALGEYQIKLLRAVERSEPAEELSRQVIAALAAYRK</sequence>
<dbReference type="EMBL" id="CCSF01000001">
    <property type="protein sequence ID" value="CDZ96003.1"/>
    <property type="molecule type" value="Genomic_DNA"/>
</dbReference>
<feature type="domain" description="HTH lysR-type" evidence="5">
    <location>
        <begin position="16"/>
        <end position="73"/>
    </location>
</feature>
<evidence type="ECO:0000256" key="3">
    <source>
        <dbReference type="ARBA" id="ARBA00023125"/>
    </source>
</evidence>
<dbReference type="SUPFAM" id="SSF53850">
    <property type="entry name" value="Periplasmic binding protein-like II"/>
    <property type="match status" value="1"/>
</dbReference>
<dbReference type="Gene3D" id="1.10.10.10">
    <property type="entry name" value="Winged helix-like DNA-binding domain superfamily/Winged helix DNA-binding domain"/>
    <property type="match status" value="1"/>
</dbReference>
<name>A0A078LU98_9PSED</name>
<dbReference type="GO" id="GO:0003700">
    <property type="term" value="F:DNA-binding transcription factor activity"/>
    <property type="evidence" value="ECO:0007669"/>
    <property type="project" value="InterPro"/>
</dbReference>
<dbReference type="SUPFAM" id="SSF46785">
    <property type="entry name" value="Winged helix' DNA-binding domain"/>
    <property type="match status" value="1"/>
</dbReference>
<dbReference type="InterPro" id="IPR036388">
    <property type="entry name" value="WH-like_DNA-bd_sf"/>
</dbReference>
<evidence type="ECO:0000256" key="4">
    <source>
        <dbReference type="ARBA" id="ARBA00023163"/>
    </source>
</evidence>
<keyword evidence="3" id="KW-0238">DNA-binding</keyword>
<dbReference type="STRING" id="1499686.BN1079_03353"/>
<keyword evidence="2" id="KW-0805">Transcription regulation</keyword>